<proteinExistence type="predicted"/>
<dbReference type="PROSITE" id="PS50929">
    <property type="entry name" value="ABC_TM1F"/>
    <property type="match status" value="1"/>
</dbReference>
<dbReference type="InterPro" id="IPR027417">
    <property type="entry name" value="P-loop_NTPase"/>
</dbReference>
<comment type="subcellular location">
    <subcellularLocation>
        <location evidence="1">Cell membrane</location>
        <topology evidence="1">Multi-pass membrane protein</topology>
    </subcellularLocation>
</comment>
<keyword evidence="2 5" id="KW-0812">Transmembrane</keyword>
<dbReference type="Pfam" id="PF00005">
    <property type="entry name" value="ABC_tran"/>
    <property type="match status" value="1"/>
</dbReference>
<dbReference type="SUPFAM" id="SSF52540">
    <property type="entry name" value="P-loop containing nucleoside triphosphate hydrolases"/>
    <property type="match status" value="1"/>
</dbReference>
<evidence type="ECO:0000313" key="7">
    <source>
        <dbReference type="EMBL" id="QTR48500.1"/>
    </source>
</evidence>
<evidence type="ECO:0000259" key="6">
    <source>
        <dbReference type="PROSITE" id="PS50929"/>
    </source>
</evidence>
<feature type="transmembrane region" description="Helical" evidence="5">
    <location>
        <begin position="149"/>
        <end position="178"/>
    </location>
</feature>
<accession>A0ABX7WXZ2</accession>
<evidence type="ECO:0000256" key="2">
    <source>
        <dbReference type="ARBA" id="ARBA00022692"/>
    </source>
</evidence>
<feature type="transmembrane region" description="Helical" evidence="5">
    <location>
        <begin position="60"/>
        <end position="80"/>
    </location>
</feature>
<dbReference type="SUPFAM" id="SSF90123">
    <property type="entry name" value="ABC transporter transmembrane region"/>
    <property type="match status" value="1"/>
</dbReference>
<feature type="transmembrane region" description="Helical" evidence="5">
    <location>
        <begin position="26"/>
        <end position="48"/>
    </location>
</feature>
<evidence type="ECO:0000256" key="4">
    <source>
        <dbReference type="ARBA" id="ARBA00023136"/>
    </source>
</evidence>
<dbReference type="NCBIfam" id="TIGR01842">
    <property type="entry name" value="type_I_sec_PrtD"/>
    <property type="match status" value="1"/>
</dbReference>
<name>A0ABX7WXZ2_9GAMM</name>
<protein>
    <submittedName>
        <fullName evidence="7">Type I secretion system permease/ATPase</fullName>
    </submittedName>
</protein>
<keyword evidence="4 5" id="KW-0472">Membrane</keyword>
<evidence type="ECO:0000256" key="3">
    <source>
        <dbReference type="ARBA" id="ARBA00022989"/>
    </source>
</evidence>
<dbReference type="InterPro" id="IPR010128">
    <property type="entry name" value="ATPase_T1SS_PrtD-like"/>
</dbReference>
<dbReference type="InterPro" id="IPR047957">
    <property type="entry name" value="ABC_AprD-like_6TM"/>
</dbReference>
<dbReference type="Gene3D" id="1.20.1560.10">
    <property type="entry name" value="ABC transporter type 1, transmembrane domain"/>
    <property type="match status" value="1"/>
</dbReference>
<dbReference type="PANTHER" id="PTHR24221">
    <property type="entry name" value="ATP-BINDING CASSETTE SUB-FAMILY B"/>
    <property type="match status" value="1"/>
</dbReference>
<gene>
    <name evidence="7" type="ORF">J9253_20820</name>
</gene>
<keyword evidence="3 5" id="KW-1133">Transmembrane helix</keyword>
<dbReference type="Proteomes" id="UP000672039">
    <property type="component" value="Chromosome"/>
</dbReference>
<dbReference type="InterPro" id="IPR036640">
    <property type="entry name" value="ABC1_TM_sf"/>
</dbReference>
<evidence type="ECO:0000256" key="1">
    <source>
        <dbReference type="ARBA" id="ARBA00004651"/>
    </source>
</evidence>
<feature type="domain" description="ABC transmembrane type-1" evidence="6">
    <location>
        <begin position="29"/>
        <end position="304"/>
    </location>
</feature>
<evidence type="ECO:0000256" key="5">
    <source>
        <dbReference type="SAM" id="Phobius"/>
    </source>
</evidence>
<organism evidence="7 8">
    <name type="scientific">Thiothrix litoralis</name>
    <dbReference type="NCBI Taxonomy" id="2891210"/>
    <lineage>
        <taxon>Bacteria</taxon>
        <taxon>Pseudomonadati</taxon>
        <taxon>Pseudomonadota</taxon>
        <taxon>Gammaproteobacteria</taxon>
        <taxon>Thiotrichales</taxon>
        <taxon>Thiotrichaceae</taxon>
        <taxon>Thiothrix</taxon>
    </lineage>
</organism>
<dbReference type="Gene3D" id="3.40.50.300">
    <property type="entry name" value="P-loop containing nucleotide triphosphate hydrolases"/>
    <property type="match status" value="1"/>
</dbReference>
<dbReference type="EMBL" id="CP072801">
    <property type="protein sequence ID" value="QTR48500.1"/>
    <property type="molecule type" value="Genomic_DNA"/>
</dbReference>
<sequence length="503" mass="55540">MNARSWKVGNPKSELKGILDSFRTSFLYVGLFSLFINLLMLAPSFYMLQVYDRVMASRSVETLLMITLIMVWLFVTMGLLEYARSRMLVRIGSQLDDRLNSRLYAAMAKMALRNPGRASSQPLGDLTSLRQFMTGNGPFAFFDAPWIPIYFAILFLFHPMYGLFSVFAALVLISLAVMNEVSTRDLMKDANVRNIQSTTAISAQLRNAEVLHAMGMEPAMREHWLRQHLEFLRAQSDASDKAGIWMNLSKSLRVMFQSLMLGLGAYLAVHNEITSGMIIAGSILMGRALAPIDQMIGAWKQFNSARVSYARLEELLQGVPDTDNRMSLPPPKGDLRVETATLIPPGSQQPVLRSVGFDLGAGEALLVLGPSASGKSSLLRALLGIWPLAAGKVRLDGAEIGHWNRDELGPHIGYLPQDVELFEGSISQNIARFGKVEPDHIIAAARMAGVDEMIRRLPEGYDTLIGPGGATLSGGQRQRVGLASSNSHFAPHPIKWRKLNLSH</sequence>
<dbReference type="InterPro" id="IPR039421">
    <property type="entry name" value="Type_1_exporter"/>
</dbReference>
<reference evidence="7 8" key="1">
    <citation type="submission" date="2021-04" db="EMBL/GenBank/DDBJ databases">
        <title>Genomics, taxonomy and metabolism of representatives of sulfur bacteria of the genus Thiothrix: Thiothrix fructosivorans QT, Thiothrix unzii A1T and three new species, Thiothrix subterranea sp. nov., Thiothrix litoralis sp. nov. and 'Candidatus Thiothrix anitrata' sp. nov.</title>
        <authorList>
            <person name="Ravin N.V."/>
            <person name="Smolyakov D."/>
            <person name="Rudenko T.S."/>
            <person name="Mardanov A.V."/>
            <person name="Beletsky A.V."/>
            <person name="Markov N.D."/>
            <person name="Fomenkov A.I."/>
            <person name="Roberts R.J."/>
            <person name="Karnachuk O.V."/>
            <person name="Novikov A."/>
            <person name="Grabovich M.Y."/>
        </authorList>
    </citation>
    <scope>NUCLEOTIDE SEQUENCE [LARGE SCALE GENOMIC DNA]</scope>
    <source>
        <strain evidence="7 8">AS</strain>
    </source>
</reference>
<dbReference type="PANTHER" id="PTHR24221:SF248">
    <property type="entry name" value="ABC TRANSPORTER TRANSMEMBRANE REGION"/>
    <property type="match status" value="1"/>
</dbReference>
<dbReference type="InterPro" id="IPR011527">
    <property type="entry name" value="ABC1_TM_dom"/>
</dbReference>
<evidence type="ECO:0000313" key="8">
    <source>
        <dbReference type="Proteomes" id="UP000672039"/>
    </source>
</evidence>
<keyword evidence="8" id="KW-1185">Reference proteome</keyword>
<dbReference type="CDD" id="cd18586">
    <property type="entry name" value="ABC_6TM_PrtD_like"/>
    <property type="match status" value="1"/>
</dbReference>
<dbReference type="Pfam" id="PF00664">
    <property type="entry name" value="ABC_membrane"/>
    <property type="match status" value="1"/>
</dbReference>
<dbReference type="InterPro" id="IPR003439">
    <property type="entry name" value="ABC_transporter-like_ATP-bd"/>
</dbReference>